<feature type="compositionally biased region" description="Low complexity" evidence="1">
    <location>
        <begin position="130"/>
        <end position="140"/>
    </location>
</feature>
<evidence type="ECO:0000256" key="1">
    <source>
        <dbReference type="SAM" id="MobiDB-lite"/>
    </source>
</evidence>
<accession>A0A835Z3G6</accession>
<comment type="caution">
    <text evidence="2">The sequence shown here is derived from an EMBL/GenBank/DDBJ whole genome shotgun (WGS) entry which is preliminary data.</text>
</comment>
<gene>
    <name evidence="2" type="ORF">JKP88DRAFT_354101</name>
</gene>
<feature type="region of interest" description="Disordered" evidence="1">
    <location>
        <begin position="195"/>
        <end position="236"/>
    </location>
</feature>
<proteinExistence type="predicted"/>
<feature type="region of interest" description="Disordered" evidence="1">
    <location>
        <begin position="124"/>
        <end position="175"/>
    </location>
</feature>
<keyword evidence="3" id="KW-1185">Reference proteome</keyword>
<evidence type="ECO:0000313" key="2">
    <source>
        <dbReference type="EMBL" id="KAG5185743.1"/>
    </source>
</evidence>
<evidence type="ECO:0000313" key="3">
    <source>
        <dbReference type="Proteomes" id="UP000664859"/>
    </source>
</evidence>
<dbReference type="EMBL" id="JAFCMP010000123">
    <property type="protein sequence ID" value="KAG5185743.1"/>
    <property type="molecule type" value="Genomic_DNA"/>
</dbReference>
<feature type="compositionally biased region" description="Low complexity" evidence="1">
    <location>
        <begin position="253"/>
        <end position="273"/>
    </location>
</feature>
<name>A0A835Z3G6_9STRA</name>
<protein>
    <recommendedName>
        <fullName evidence="4">Mediator complex subunit 11</fullName>
    </recommendedName>
</protein>
<sequence length="286" mass="29387">MQSIEDARATGVADLPMNPAAQQTTSLLRELDDAEDKVARMLELAAEVTDQLAAFDSVDASAVQATSRAFLQLAGEVHSCLATKAHMIRDYRHYERSGYGARQGEALLRGKAALLREELRRLQGGGSPNAGAAALAAAAAPPRHRSSLDDMQESDVTPGHDRQPSARDAVSGQGLLPVRQSSLDQQLLMADETGGMPTVKKSSIDQQLHAAAGGSTSEPQPAGGGGGGGPSAAEERLQMNVLSADIAAQLGQVGAAAADAAAPPAAEPGAGDEPAVEDVNMDVQQA</sequence>
<feature type="region of interest" description="Disordered" evidence="1">
    <location>
        <begin position="253"/>
        <end position="286"/>
    </location>
</feature>
<dbReference type="Proteomes" id="UP000664859">
    <property type="component" value="Unassembled WGS sequence"/>
</dbReference>
<dbReference type="OrthoDB" id="5418434at2759"/>
<evidence type="ECO:0008006" key="4">
    <source>
        <dbReference type="Google" id="ProtNLM"/>
    </source>
</evidence>
<organism evidence="2 3">
    <name type="scientific">Tribonema minus</name>
    <dbReference type="NCBI Taxonomy" id="303371"/>
    <lineage>
        <taxon>Eukaryota</taxon>
        <taxon>Sar</taxon>
        <taxon>Stramenopiles</taxon>
        <taxon>Ochrophyta</taxon>
        <taxon>PX clade</taxon>
        <taxon>Xanthophyceae</taxon>
        <taxon>Tribonematales</taxon>
        <taxon>Tribonemataceae</taxon>
        <taxon>Tribonema</taxon>
    </lineage>
</organism>
<dbReference type="AlphaFoldDB" id="A0A835Z3G6"/>
<reference evidence="2" key="1">
    <citation type="submission" date="2021-02" db="EMBL/GenBank/DDBJ databases">
        <title>First Annotated Genome of the Yellow-green Alga Tribonema minus.</title>
        <authorList>
            <person name="Mahan K.M."/>
        </authorList>
    </citation>
    <scope>NUCLEOTIDE SEQUENCE</scope>
    <source>
        <strain evidence="2">UTEX B ZZ1240</strain>
    </source>
</reference>